<accession>A0A6A4VFR8</accession>
<evidence type="ECO:0000256" key="5">
    <source>
        <dbReference type="ARBA" id="ARBA00004642"/>
    </source>
</evidence>
<dbReference type="InterPro" id="IPR013783">
    <property type="entry name" value="Ig-like_fold"/>
</dbReference>
<dbReference type="Pfam" id="PF05345">
    <property type="entry name" value="He_PIG"/>
    <property type="match status" value="1"/>
</dbReference>
<evidence type="ECO:0000256" key="18">
    <source>
        <dbReference type="ARBA" id="ARBA00023257"/>
    </source>
</evidence>
<evidence type="ECO:0000256" key="7">
    <source>
        <dbReference type="ARBA" id="ARBA00022490"/>
    </source>
</evidence>
<dbReference type="Proteomes" id="UP000440578">
    <property type="component" value="Unassembled WGS sequence"/>
</dbReference>
<feature type="region of interest" description="Disordered" evidence="25">
    <location>
        <begin position="49"/>
        <end position="68"/>
    </location>
</feature>
<dbReference type="GO" id="GO:0005856">
    <property type="term" value="C:cytoskeleton"/>
    <property type="evidence" value="ECO:0007669"/>
    <property type="project" value="UniProtKB-SubCell"/>
</dbReference>
<evidence type="ECO:0000256" key="10">
    <source>
        <dbReference type="ARBA" id="ARBA00022692"/>
    </source>
</evidence>
<dbReference type="GO" id="GO:0045211">
    <property type="term" value="C:postsynaptic membrane"/>
    <property type="evidence" value="ECO:0007669"/>
    <property type="project" value="UniProtKB-SubCell"/>
</dbReference>
<evidence type="ECO:0000256" key="12">
    <source>
        <dbReference type="ARBA" id="ARBA00022989"/>
    </source>
</evidence>
<dbReference type="AlphaFoldDB" id="A0A6A4VFR8"/>
<keyword evidence="11 26" id="KW-0732">Signal</keyword>
<feature type="signal peptide" evidence="26">
    <location>
        <begin position="1"/>
        <end position="38"/>
    </location>
</feature>
<feature type="chain" id="PRO_5025659596" description="Dystroglycan 1" evidence="26">
    <location>
        <begin position="39"/>
        <end position="854"/>
    </location>
</feature>
<keyword evidence="6" id="KW-1003">Cell membrane</keyword>
<reference evidence="28 29" key="1">
    <citation type="submission" date="2019-07" db="EMBL/GenBank/DDBJ databases">
        <title>Draft genome assembly of a fouling barnacle, Amphibalanus amphitrite (Darwin, 1854): The first reference genome for Thecostraca.</title>
        <authorList>
            <person name="Kim W."/>
        </authorList>
    </citation>
    <scope>NUCLEOTIDE SEQUENCE [LARGE SCALE GENOMIC DNA]</scope>
    <source>
        <strain evidence="28">SNU_AA5</strain>
        <tissue evidence="28">Soma without cirri and trophi</tissue>
    </source>
</reference>
<evidence type="ECO:0000256" key="25">
    <source>
        <dbReference type="SAM" id="MobiDB-lite"/>
    </source>
</evidence>
<keyword evidence="14" id="KW-1015">Disulfide bond</keyword>
<keyword evidence="15" id="KW-0325">Glycoprotein</keyword>
<dbReference type="GO" id="GO:0005654">
    <property type="term" value="C:nucleoplasm"/>
    <property type="evidence" value="ECO:0007669"/>
    <property type="project" value="UniProtKB-SubCell"/>
</dbReference>
<evidence type="ECO:0000256" key="17">
    <source>
        <dbReference type="ARBA" id="ARBA00023242"/>
    </source>
</evidence>
<dbReference type="SUPFAM" id="SSF111006">
    <property type="entry name" value="Dystroglycan, domain 2"/>
    <property type="match status" value="1"/>
</dbReference>
<dbReference type="CDD" id="cd11303">
    <property type="entry name" value="Dystroglycan_repeat"/>
    <property type="match status" value="1"/>
</dbReference>
<dbReference type="GO" id="GO:0021675">
    <property type="term" value="P:nerve development"/>
    <property type="evidence" value="ECO:0007669"/>
    <property type="project" value="TreeGrafter"/>
</dbReference>
<keyword evidence="18" id="KW-0628">Postsynaptic cell membrane</keyword>
<evidence type="ECO:0000256" key="2">
    <source>
        <dbReference type="ARBA" id="ARBA00004239"/>
    </source>
</evidence>
<evidence type="ECO:0000256" key="13">
    <source>
        <dbReference type="ARBA" id="ARBA00023018"/>
    </source>
</evidence>
<dbReference type="GO" id="GO:0002009">
    <property type="term" value="P:morphogenesis of an epithelium"/>
    <property type="evidence" value="ECO:0007669"/>
    <property type="project" value="TreeGrafter"/>
</dbReference>
<evidence type="ECO:0000256" key="23">
    <source>
        <dbReference type="ARBA" id="ARBA00031034"/>
    </source>
</evidence>
<evidence type="ECO:0000256" key="19">
    <source>
        <dbReference type="ARBA" id="ARBA00023567"/>
    </source>
</evidence>
<evidence type="ECO:0000256" key="9">
    <source>
        <dbReference type="ARBA" id="ARBA00022553"/>
    </source>
</evidence>
<sequence>MTDIETFYETASAAMSPPPRLLMLAVLTLAVLAASATAALTGADPSAGRVLSVPPISDQEHVRTDGTDDLGFSGSVRLDTDPLKRLWGVSDATARAGRLFVHAIDRDAFQGSVERFEVGGAKGSSPLPRWLTFDAARRTFSGVPLVSDLGLHIVSVRAVGPHGAIATDRFMVDVVREPDADPADRLAALDGETGEVRCAGDTATTVLSVYFDVPPQSLDGAQRLALLRAVADRLQVDASSTDVSETTSLPLDGPSVLEAAAAAGGRHAGPLTVLSWRVGCSGRLGAEWRSALQALRSDSHLGQLAAAAGRPAAGWVLTARSPTGRHRREIDGSGAGYSDDDYSYDDYDYSYDDYSYEDDYPASRVVPSLATPSLGAPPSSPVYDPPRVWASVSLSGMSTPVPVPVRPTIYPGGLEPSGRVPDWDAPPPPHHTTHLESSMAVPDGRVEMTARLPDGAAVAPTAAWNDILTETATVAVPNFPPHVKRHMRKQLLVAGKEFRVRVPEETFEDLESGTTRQLRLSVRRADGQPLAADSWLQFDADTQEIYGLPHEEHVGEYQFELIAEDEGGLTTSELLSVSLRLSPRWRAINHRFYLTFELLRPADFNRTVDWELLLLRKLAGLFNQSLASSLLVYDIRQIDGSVRLGWVNDTISTHRCDKRALARVASLLLGKDGGPTAQLRNALQPQFQAQKIRLELLNVCHGAELESVPPPATEKPRQNSEPQRLRQLDRIPASVGKLLKLQVPADTFFDEEDGYAREMELRLLTGDRQPVSPSSWLQFEPKNQEFIGLPLDEHVGRTHYHLECIDSGGLKTFDSIEVEVAPRQNNTDYTVEFGVTLQNDFASFSSDPLQKAAS</sequence>
<evidence type="ECO:0000256" key="3">
    <source>
        <dbReference type="ARBA" id="ARBA00004245"/>
    </source>
</evidence>
<evidence type="ECO:0000259" key="27">
    <source>
        <dbReference type="PROSITE" id="PS51699"/>
    </source>
</evidence>
<dbReference type="GO" id="GO:0005576">
    <property type="term" value="C:extracellular region"/>
    <property type="evidence" value="ECO:0007669"/>
    <property type="project" value="UniProtKB-SubCell"/>
</dbReference>
<dbReference type="GO" id="GO:0043236">
    <property type="term" value="F:laminin binding"/>
    <property type="evidence" value="ECO:0007669"/>
    <property type="project" value="TreeGrafter"/>
</dbReference>
<dbReference type="SMART" id="SM00736">
    <property type="entry name" value="CADG"/>
    <property type="match status" value="3"/>
</dbReference>
<dbReference type="GO" id="GO:0042383">
    <property type="term" value="C:sarcolemma"/>
    <property type="evidence" value="ECO:0007669"/>
    <property type="project" value="UniProtKB-SubCell"/>
</dbReference>
<keyword evidence="7" id="KW-0963">Cytoplasm</keyword>
<dbReference type="OrthoDB" id="5990676at2759"/>
<name>A0A6A4VFR8_AMPAM</name>
<evidence type="ECO:0000256" key="15">
    <source>
        <dbReference type="ARBA" id="ARBA00023180"/>
    </source>
</evidence>
<evidence type="ECO:0000256" key="11">
    <source>
        <dbReference type="ARBA" id="ARBA00022729"/>
    </source>
</evidence>
<evidence type="ECO:0000256" key="26">
    <source>
        <dbReference type="SAM" id="SignalP"/>
    </source>
</evidence>
<dbReference type="SUPFAM" id="SSF49313">
    <property type="entry name" value="Cadherin-like"/>
    <property type="match status" value="3"/>
</dbReference>
<keyword evidence="9" id="KW-0597">Phosphoprotein</keyword>
<keyword evidence="10" id="KW-0812">Transmembrane</keyword>
<evidence type="ECO:0000313" key="28">
    <source>
        <dbReference type="EMBL" id="KAF0292393.1"/>
    </source>
</evidence>
<dbReference type="GO" id="GO:0005509">
    <property type="term" value="F:calcium ion binding"/>
    <property type="evidence" value="ECO:0007669"/>
    <property type="project" value="InterPro"/>
</dbReference>
<evidence type="ECO:0000256" key="14">
    <source>
        <dbReference type="ARBA" id="ARBA00023157"/>
    </source>
</evidence>
<evidence type="ECO:0000256" key="8">
    <source>
        <dbReference type="ARBA" id="ARBA00022525"/>
    </source>
</evidence>
<feature type="region of interest" description="Disordered" evidence="25">
    <location>
        <begin position="322"/>
        <end position="341"/>
    </location>
</feature>
<dbReference type="GO" id="GO:0016011">
    <property type="term" value="C:dystroglycan complex"/>
    <property type="evidence" value="ECO:0007669"/>
    <property type="project" value="TreeGrafter"/>
</dbReference>
<gene>
    <name evidence="28" type="primary">DAG1_2</name>
    <name evidence="28" type="ORF">FJT64_009591</name>
</gene>
<evidence type="ECO:0000256" key="22">
    <source>
        <dbReference type="ARBA" id="ARBA00030092"/>
    </source>
</evidence>
<dbReference type="Gene3D" id="2.60.40.10">
    <property type="entry name" value="Immunoglobulins"/>
    <property type="match status" value="3"/>
</dbReference>
<keyword evidence="29" id="KW-1185">Reference proteome</keyword>
<dbReference type="PANTHER" id="PTHR21559">
    <property type="entry name" value="DYSTROGLYCAN-RELATED"/>
    <property type="match status" value="1"/>
</dbReference>
<organism evidence="28 29">
    <name type="scientific">Amphibalanus amphitrite</name>
    <name type="common">Striped barnacle</name>
    <name type="synonym">Balanus amphitrite</name>
    <dbReference type="NCBI Taxonomy" id="1232801"/>
    <lineage>
        <taxon>Eukaryota</taxon>
        <taxon>Metazoa</taxon>
        <taxon>Ecdysozoa</taxon>
        <taxon>Arthropoda</taxon>
        <taxon>Crustacea</taxon>
        <taxon>Multicrustacea</taxon>
        <taxon>Cirripedia</taxon>
        <taxon>Thoracica</taxon>
        <taxon>Thoracicalcarea</taxon>
        <taxon>Balanomorpha</taxon>
        <taxon>Balanoidea</taxon>
        <taxon>Balanidae</taxon>
        <taxon>Amphibalaninae</taxon>
        <taxon>Amphibalanus</taxon>
    </lineage>
</organism>
<dbReference type="PANTHER" id="PTHR21559:SF21">
    <property type="entry name" value="DYSTROGLYCAN 1"/>
    <property type="match status" value="1"/>
</dbReference>
<keyword evidence="16" id="KW-0206">Cytoskeleton</keyword>
<comment type="function">
    <text evidence="20">Transmembrane protein that plays important roles in connecting the extracellular matrix to the cytoskeleton. Acts as a cell adhesion receptor in both muscle and non-muscle tissues. Receptor for both DMD and UTRN and, through these interactions, scaffolds axin to the cytoskeleton. Also functions in cell adhesion-mediated signaling and implicated in cell polarity.</text>
</comment>
<dbReference type="EMBL" id="VIIS01001815">
    <property type="protein sequence ID" value="KAF0292393.1"/>
    <property type="molecule type" value="Genomic_DNA"/>
</dbReference>
<evidence type="ECO:0000256" key="24">
    <source>
        <dbReference type="ARBA" id="ARBA00034100"/>
    </source>
</evidence>
<protein>
    <recommendedName>
        <fullName evidence="21">Dystroglycan 1</fullName>
    </recommendedName>
    <alternativeName>
        <fullName evidence="23">Dystroglycan</fullName>
    </alternativeName>
    <alternativeName>
        <fullName evidence="22">Dystrophin-associated glycoprotein 1</fullName>
    </alternativeName>
</protein>
<evidence type="ECO:0000256" key="16">
    <source>
        <dbReference type="ARBA" id="ARBA00023212"/>
    </source>
</evidence>
<dbReference type="InterPro" id="IPR008465">
    <property type="entry name" value="DAG1_C"/>
</dbReference>
<feature type="domain" description="Peptidase S72" evidence="27">
    <location>
        <begin position="587"/>
        <end position="699"/>
    </location>
</feature>
<keyword evidence="12" id="KW-1133">Transmembrane helix</keyword>
<comment type="function">
    <text evidence="19">The dystroglycan complex is involved in a number of processes including laminin and basement membrane assembly, sarcolemmal stability, cell survival, peripheral nerve myelination, nodal structure, cell migration, and epithelial polarization.</text>
</comment>
<dbReference type="InterPro" id="IPR006644">
    <property type="entry name" value="Cadg"/>
</dbReference>
<dbReference type="InterPro" id="IPR027468">
    <property type="entry name" value="Alpha-dystroglycan_domain_2"/>
</dbReference>
<keyword evidence="13" id="KW-0770">Synapse</keyword>
<evidence type="ECO:0000256" key="1">
    <source>
        <dbReference type="ARBA" id="ARBA00004135"/>
    </source>
</evidence>
<evidence type="ECO:0000256" key="21">
    <source>
        <dbReference type="ARBA" id="ARBA00026224"/>
    </source>
</evidence>
<evidence type="ECO:0000256" key="6">
    <source>
        <dbReference type="ARBA" id="ARBA00022475"/>
    </source>
</evidence>
<dbReference type="PROSITE" id="PS51699">
    <property type="entry name" value="SEA_DG"/>
    <property type="match status" value="1"/>
</dbReference>
<evidence type="ECO:0000256" key="20">
    <source>
        <dbReference type="ARBA" id="ARBA00024991"/>
    </source>
</evidence>
<evidence type="ECO:0000256" key="4">
    <source>
        <dbReference type="ARBA" id="ARBA00004251"/>
    </source>
</evidence>
<keyword evidence="17" id="KW-0539">Nucleus</keyword>
<comment type="caution">
    <text evidence="28">The sequence shown here is derived from an EMBL/GenBank/DDBJ whole genome shotgun (WGS) entry which is preliminary data.</text>
</comment>
<dbReference type="Pfam" id="PF05454">
    <property type="entry name" value="DAG1"/>
    <property type="match status" value="1"/>
</dbReference>
<comment type="subcellular location">
    <subcellularLocation>
        <location evidence="1">Cell membrane</location>
        <location evidence="1">Sarcolemma</location>
    </subcellularLocation>
    <subcellularLocation>
        <location evidence="4">Cell membrane</location>
        <topology evidence="4">Single-pass type I membrane protein</topology>
    </subcellularLocation>
    <subcellularLocation>
        <location evidence="3">Cytoplasm</location>
        <location evidence="3">Cytoskeleton</location>
    </subcellularLocation>
    <subcellularLocation>
        <location evidence="5">Nucleus</location>
        <location evidence="5">Nucleoplasm</location>
    </subcellularLocation>
    <subcellularLocation>
        <location evidence="24">Postsynaptic cell membrane</location>
    </subcellularLocation>
    <subcellularLocation>
        <location evidence="2">Secreted</location>
        <location evidence="2">Extracellular space</location>
    </subcellularLocation>
</comment>
<dbReference type="Gene3D" id="3.30.70.1040">
    <property type="entry name" value="Dystroglycan, domain 2"/>
    <property type="match status" value="1"/>
</dbReference>
<dbReference type="InterPro" id="IPR015919">
    <property type="entry name" value="Cadherin-like_sf"/>
</dbReference>
<keyword evidence="8" id="KW-0964">Secreted</keyword>
<proteinExistence type="predicted"/>
<keyword evidence="12" id="KW-0472">Membrane</keyword>
<evidence type="ECO:0000313" key="29">
    <source>
        <dbReference type="Proteomes" id="UP000440578"/>
    </source>
</evidence>
<dbReference type="GO" id="GO:0007411">
    <property type="term" value="P:axon guidance"/>
    <property type="evidence" value="ECO:0007669"/>
    <property type="project" value="TreeGrafter"/>
</dbReference>
<dbReference type="InterPro" id="IPR030398">
    <property type="entry name" value="SEA_DG_dom"/>
</dbReference>